<evidence type="ECO:0000256" key="1">
    <source>
        <dbReference type="SAM" id="MobiDB-lite"/>
    </source>
</evidence>
<feature type="region of interest" description="Disordered" evidence="1">
    <location>
        <begin position="905"/>
        <end position="1062"/>
    </location>
</feature>
<sequence>MDGTWVHTLEDGIEPISLSNRPPAPAPKPQRFQSVRVTSGRPKFQERAPPRRNSAFYGGSEIRHLDNRLHEGAPQTGGFGDLSLVDPHNRLQKLEQMLSKRQYEEEAVAPDVIPGVIYETLEFSEDTMLQTKPAVRDCNWEQFKNHYPDEMDTFAIEVLLTQDDLADQIEADQLRRLKPEQRKAFEPTRRKPRQPRGRKRVGSTPIERVRINSAIILGYLSKVTGEGPWVEKPHTFLAPFNLFIHFQEKMEEELRALEAVFGDDATSLQPANNTDTGTSQFEFLSNQELQGMMRSRRAYADMKCYVDFVKARLIPRRNMFSDADNTRPSKVSYRDLAALFRVGDLVIEPGTSQAESSIKDKRSSVVNVTESKLWRVCYISEDTPNWSVHNLDAPGSELQSRIDVGDEATHLRLYYIDFNGKQFSPVRGDASIEFFEGEKEITKLPVYPLKFHKEHPNFLSGLQERGQRFKDIVSSGNPTLSYHGWTLTKDPAGRDLTSKPEQGTVWPEYIESDVIVDFTEAFQVNPWWKPAFQQFPEAESFYPTATRDEFPIVEWSDRSRFKQFGTREEIVIEYDGVRELEWEKFLETDPFINHDEEPEPFGHLAQTLTEDDLALLPSRLFVYALRSRSFINADIKYMKPVRDTLNPLESLQLPEKHKVMIQSAVFGHLEKKKVRRRATLLNSEFLDQDIIHGKGRGLAVLLHGPPGVGKTATAEAVAHFYKKPLFPITSSDLGTDPWDVETKLTEIFRLANLWDCILLLDEAETLLAQREKKDNNLQKSSLVSVFLRTLEYYSGILFLTTNRPDVMDDAVKSRVQVSLQYPRLGLIETLAIFQTNLDRLIDIEFERSKITGEAALDVNTDGILAFAAAHYHRHEGNMASPPWNGRQIRNAFQIAPSIARYGRGHISTNNITGSSTPSTGTQSGSDQEPCIGPEHFEKVEESTAESETNRQPTSAGGADGRLSPSLVPHSSPNRQTTFQRRGIRTNRFSSEIQRNRFSGEFHLRQRSSSSVAPLYLPSTQPQAQQQQQYEDRPTPSSLPHLREPSPPWTPDLASVSDDASPR</sequence>
<dbReference type="SUPFAM" id="SSF52540">
    <property type="entry name" value="P-loop containing nucleoside triphosphate hydrolases"/>
    <property type="match status" value="1"/>
</dbReference>
<dbReference type="EMBL" id="DF977488">
    <property type="protein sequence ID" value="GAP90040.1"/>
    <property type="molecule type" value="Genomic_DNA"/>
</dbReference>
<evidence type="ECO:0000313" key="4">
    <source>
        <dbReference type="Proteomes" id="UP000054516"/>
    </source>
</evidence>
<feature type="compositionally biased region" description="Basic and acidic residues" evidence="1">
    <location>
        <begin position="179"/>
        <end position="189"/>
    </location>
</feature>
<dbReference type="SMART" id="SM00382">
    <property type="entry name" value="AAA"/>
    <property type="match status" value="1"/>
</dbReference>
<dbReference type="InterPro" id="IPR056599">
    <property type="entry name" value="AAA_lid_fung"/>
</dbReference>
<dbReference type="OrthoDB" id="10042665at2759"/>
<dbReference type="Pfam" id="PF22942">
    <property type="entry name" value="DUF7025"/>
    <property type="match status" value="1"/>
</dbReference>
<evidence type="ECO:0000259" key="2">
    <source>
        <dbReference type="SMART" id="SM00382"/>
    </source>
</evidence>
<dbReference type="PROSITE" id="PS50096">
    <property type="entry name" value="IQ"/>
    <property type="match status" value="1"/>
</dbReference>
<feature type="region of interest" description="Disordered" evidence="1">
    <location>
        <begin position="10"/>
        <end position="57"/>
    </location>
</feature>
<dbReference type="GO" id="GO:0016887">
    <property type="term" value="F:ATP hydrolysis activity"/>
    <property type="evidence" value="ECO:0007669"/>
    <property type="project" value="InterPro"/>
</dbReference>
<protein>
    <submittedName>
        <fullName evidence="3">Putative AAA family protein</fullName>
    </submittedName>
</protein>
<dbReference type="InterPro" id="IPR003593">
    <property type="entry name" value="AAA+_ATPase"/>
</dbReference>
<dbReference type="CDD" id="cd19481">
    <property type="entry name" value="RecA-like_protease"/>
    <property type="match status" value="1"/>
</dbReference>
<gene>
    <name evidence="3" type="ORF">SAMD00023353_4300760</name>
</gene>
<feature type="compositionally biased region" description="Basic residues" evidence="1">
    <location>
        <begin position="190"/>
        <end position="201"/>
    </location>
</feature>
<keyword evidence="4" id="KW-1185">Reference proteome</keyword>
<dbReference type="Pfam" id="PF23232">
    <property type="entry name" value="AAA_lid_13"/>
    <property type="match status" value="1"/>
</dbReference>
<feature type="region of interest" description="Disordered" evidence="1">
    <location>
        <begin position="179"/>
        <end position="204"/>
    </location>
</feature>
<dbReference type="Gene3D" id="3.40.50.300">
    <property type="entry name" value="P-loop containing nucleotide triphosphate hydrolases"/>
    <property type="match status" value="1"/>
</dbReference>
<dbReference type="Proteomes" id="UP000054516">
    <property type="component" value="Unassembled WGS sequence"/>
</dbReference>
<proteinExistence type="predicted"/>
<evidence type="ECO:0000313" key="3">
    <source>
        <dbReference type="EMBL" id="GAP90040.1"/>
    </source>
</evidence>
<organism evidence="3">
    <name type="scientific">Rosellinia necatrix</name>
    <name type="common">White root-rot fungus</name>
    <dbReference type="NCBI Taxonomy" id="77044"/>
    <lineage>
        <taxon>Eukaryota</taxon>
        <taxon>Fungi</taxon>
        <taxon>Dikarya</taxon>
        <taxon>Ascomycota</taxon>
        <taxon>Pezizomycotina</taxon>
        <taxon>Sordariomycetes</taxon>
        <taxon>Xylariomycetidae</taxon>
        <taxon>Xylariales</taxon>
        <taxon>Xylariaceae</taxon>
        <taxon>Rosellinia</taxon>
    </lineage>
</organism>
<feature type="domain" description="AAA+ ATPase" evidence="2">
    <location>
        <begin position="696"/>
        <end position="825"/>
    </location>
</feature>
<dbReference type="PANTHER" id="PTHR46411:SF3">
    <property type="entry name" value="AAA+ ATPASE DOMAIN-CONTAINING PROTEIN"/>
    <property type="match status" value="1"/>
</dbReference>
<dbReference type="GO" id="GO:0005524">
    <property type="term" value="F:ATP binding"/>
    <property type="evidence" value="ECO:0007669"/>
    <property type="project" value="InterPro"/>
</dbReference>
<dbReference type="PANTHER" id="PTHR46411">
    <property type="entry name" value="FAMILY ATPASE, PUTATIVE-RELATED"/>
    <property type="match status" value="1"/>
</dbReference>
<dbReference type="OMA" id="HENARWN"/>
<reference evidence="3" key="1">
    <citation type="submission" date="2016-03" db="EMBL/GenBank/DDBJ databases">
        <title>Draft genome sequence of Rosellinia necatrix.</title>
        <authorList>
            <person name="Kanematsu S."/>
        </authorList>
    </citation>
    <scope>NUCLEOTIDE SEQUENCE [LARGE SCALE GENOMIC DNA]</scope>
    <source>
        <strain evidence="3">W97</strain>
    </source>
</reference>
<feature type="compositionally biased region" description="Polar residues" evidence="1">
    <location>
        <begin position="968"/>
        <end position="979"/>
    </location>
</feature>
<name>A0A1W2TNT5_ROSNE</name>
<dbReference type="InterPro" id="IPR027417">
    <property type="entry name" value="P-loop_NTPase"/>
</dbReference>
<feature type="compositionally biased region" description="Basic and acidic residues" evidence="1">
    <location>
        <begin position="993"/>
        <end position="1003"/>
    </location>
</feature>
<dbReference type="AlphaFoldDB" id="A0A1W2TNT5"/>
<dbReference type="Pfam" id="PF00004">
    <property type="entry name" value="AAA"/>
    <property type="match status" value="1"/>
</dbReference>
<dbReference type="InterPro" id="IPR003959">
    <property type="entry name" value="ATPase_AAA_core"/>
</dbReference>
<dbReference type="InterPro" id="IPR054289">
    <property type="entry name" value="DUF7025"/>
</dbReference>
<feature type="compositionally biased region" description="Polar residues" evidence="1">
    <location>
        <begin position="945"/>
        <end position="954"/>
    </location>
</feature>
<accession>A0A1W2TNT5</accession>
<feature type="compositionally biased region" description="Low complexity" evidence="1">
    <location>
        <begin position="906"/>
        <end position="925"/>
    </location>
</feature>